<name>A0ABT9AD19_9BACT</name>
<sequence>MSDTVSLDEVQYLQQEIEAAVREPDPVLANLLITRCHYLLSQALQRALGPGAGANFHSWAVWGSRKAGVTIRQEDLDDARRDGTIVGGIVGALVGVGCGWLLRFPLWWEPGAAVLGAVCGIAVGRLIISHSRRRSASLVLAGNRTVLEDIGLQTVRFLRWLAQAAPSQPTDAAEFVAALQPGAVGQQNQELLRQAFAQYYRARIAKSMAEREQATYFGNCFAVWHEHVRLEPYIQGAMPLIIRRCVTQRLLQFDIGSVRLAVAQDVPANDSAAALALPQSSQSEQALDLLHQGSGNAQSGAAFKGTAAGDWTRIRERMRYVFALFQAFHTEPQVFSSPYDATQLAALAAGQRPAGIW</sequence>
<keyword evidence="3" id="KW-1185">Reference proteome</keyword>
<reference evidence="2" key="1">
    <citation type="submission" date="2023-07" db="EMBL/GenBank/DDBJ databases">
        <authorList>
            <person name="Kim M.K."/>
        </authorList>
    </citation>
    <scope>NUCLEOTIDE SEQUENCE</scope>
    <source>
        <strain evidence="2">M29</strain>
    </source>
</reference>
<keyword evidence="1" id="KW-0472">Membrane</keyword>
<gene>
    <name evidence="2" type="ORF">Q5H92_11025</name>
</gene>
<proteinExistence type="predicted"/>
<protein>
    <recommendedName>
        <fullName evidence="4">Glycine zipper family protein</fullName>
    </recommendedName>
</protein>
<keyword evidence="1" id="KW-0812">Transmembrane</keyword>
<feature type="transmembrane region" description="Helical" evidence="1">
    <location>
        <begin position="108"/>
        <end position="128"/>
    </location>
</feature>
<dbReference type="RefSeq" id="WP_305011576.1">
    <property type="nucleotide sequence ID" value="NZ_JAUQSX010000005.1"/>
</dbReference>
<evidence type="ECO:0000256" key="1">
    <source>
        <dbReference type="SAM" id="Phobius"/>
    </source>
</evidence>
<organism evidence="2 3">
    <name type="scientific">Hymenobacter mellowenesis</name>
    <dbReference type="NCBI Taxonomy" id="3063995"/>
    <lineage>
        <taxon>Bacteria</taxon>
        <taxon>Pseudomonadati</taxon>
        <taxon>Bacteroidota</taxon>
        <taxon>Cytophagia</taxon>
        <taxon>Cytophagales</taxon>
        <taxon>Hymenobacteraceae</taxon>
        <taxon>Hymenobacter</taxon>
    </lineage>
</organism>
<dbReference type="EMBL" id="JAUQSX010000005">
    <property type="protein sequence ID" value="MDO7846891.1"/>
    <property type="molecule type" value="Genomic_DNA"/>
</dbReference>
<keyword evidence="1" id="KW-1133">Transmembrane helix</keyword>
<evidence type="ECO:0008006" key="4">
    <source>
        <dbReference type="Google" id="ProtNLM"/>
    </source>
</evidence>
<evidence type="ECO:0000313" key="2">
    <source>
        <dbReference type="EMBL" id="MDO7846891.1"/>
    </source>
</evidence>
<evidence type="ECO:0000313" key="3">
    <source>
        <dbReference type="Proteomes" id="UP001167796"/>
    </source>
</evidence>
<comment type="caution">
    <text evidence="2">The sequence shown here is derived from an EMBL/GenBank/DDBJ whole genome shotgun (WGS) entry which is preliminary data.</text>
</comment>
<dbReference type="Proteomes" id="UP001167796">
    <property type="component" value="Unassembled WGS sequence"/>
</dbReference>
<feature type="transmembrane region" description="Helical" evidence="1">
    <location>
        <begin position="83"/>
        <end position="102"/>
    </location>
</feature>
<accession>A0ABT9AD19</accession>